<evidence type="ECO:0008006" key="3">
    <source>
        <dbReference type="Google" id="ProtNLM"/>
    </source>
</evidence>
<keyword evidence="2" id="KW-1185">Reference proteome</keyword>
<organism evidence="1 2">
    <name type="scientific">Stylophora pistillata</name>
    <name type="common">Smooth cauliflower coral</name>
    <dbReference type="NCBI Taxonomy" id="50429"/>
    <lineage>
        <taxon>Eukaryota</taxon>
        <taxon>Metazoa</taxon>
        <taxon>Cnidaria</taxon>
        <taxon>Anthozoa</taxon>
        <taxon>Hexacorallia</taxon>
        <taxon>Scleractinia</taxon>
        <taxon>Astrocoeniina</taxon>
        <taxon>Pocilloporidae</taxon>
        <taxon>Stylophora</taxon>
    </lineage>
</organism>
<dbReference type="Proteomes" id="UP000225706">
    <property type="component" value="Unassembled WGS sequence"/>
</dbReference>
<dbReference type="PANTHER" id="PTHR36191">
    <property type="entry name" value="ENDO/EXONUCLEASE/PHOSPHATASE DOMAIN-CONTAINING PROTEIN-RELATED"/>
    <property type="match status" value="1"/>
</dbReference>
<gene>
    <name evidence="1" type="ORF">AWC38_SpisGene19906</name>
</gene>
<sequence length="567" mass="65704">MPKNFSTLEALAIQSKLGRHNAILLGLYLSLKANGKDYYLRLENELHDLISWASLQRELLIVTAHLNLDKFKPDSRECKILCDVEEVHGLTYLIDKPTRTTVKSQTLLDVILRNKPELFTNCDVYDHGICDHAVVYGVMTTRDKHIPTKVISFRSLKNLREKEFLSDLTSAPWHVGNIFDSLDDQYSYWNLLMNQVLDDHAPLRRMKVRARDVPYMNCNWKKAIKMKKRYAKKYTACPTEDNLKQMKKWRYETTKLWRKAMKEYWKRKAEDFRTKPREFYKAFKPFLDTRARGIDSKFINLEVNRIFERDQATVANPFANYFSSVAMDIGDPKLLTSTEEQLVDHPSVQAISQKRKISRDGQQFEFRTLGIAEVSEALGSLNLDGNFSKYQGVRFGPRFMDRDINIVITDTSVESYPILELLGVSIDGQMKFKEHIGEVTKKASKQVGVLLPVRNIIPQSAKLKSFKTAILPLLTYRHIVWHFFVASDARKLERVQEKALRAVSCSKTATHDTLLKMANLPTLRNRRLQDVAVLMYKVKHHQCPKYISNLFSLNSSGYALRNADFFT</sequence>
<accession>A0A2B4RG86</accession>
<evidence type="ECO:0000313" key="1">
    <source>
        <dbReference type="EMBL" id="PFX15853.1"/>
    </source>
</evidence>
<dbReference type="PANTHER" id="PTHR36191:SF1">
    <property type="entry name" value="ENDONUCLEASE_EXONUCLEASE_PHOSPHATASE DOMAIN-CONTAINING PROTEIN"/>
    <property type="match status" value="1"/>
</dbReference>
<reference evidence="2" key="1">
    <citation type="journal article" date="2017" name="bioRxiv">
        <title>Comparative analysis of the genomes of Stylophora pistillata and Acropora digitifera provides evidence for extensive differences between species of corals.</title>
        <authorList>
            <person name="Voolstra C.R."/>
            <person name="Li Y."/>
            <person name="Liew Y.J."/>
            <person name="Baumgarten S."/>
            <person name="Zoccola D."/>
            <person name="Flot J.-F."/>
            <person name="Tambutte S."/>
            <person name="Allemand D."/>
            <person name="Aranda M."/>
        </authorList>
    </citation>
    <scope>NUCLEOTIDE SEQUENCE [LARGE SCALE GENOMIC DNA]</scope>
</reference>
<dbReference type="EMBL" id="LSMT01000602">
    <property type="protein sequence ID" value="PFX15853.1"/>
    <property type="molecule type" value="Genomic_DNA"/>
</dbReference>
<proteinExistence type="predicted"/>
<protein>
    <recommendedName>
        <fullName evidence="3">Endonuclease/exonuclease/phosphatase domain-containing protein</fullName>
    </recommendedName>
</protein>
<evidence type="ECO:0000313" key="2">
    <source>
        <dbReference type="Proteomes" id="UP000225706"/>
    </source>
</evidence>
<dbReference type="AlphaFoldDB" id="A0A2B4RG86"/>
<dbReference type="OrthoDB" id="5987619at2759"/>
<name>A0A2B4RG86_STYPI</name>
<comment type="caution">
    <text evidence="1">The sequence shown here is derived from an EMBL/GenBank/DDBJ whole genome shotgun (WGS) entry which is preliminary data.</text>
</comment>